<dbReference type="InterPro" id="IPR036259">
    <property type="entry name" value="MFS_trans_sf"/>
</dbReference>
<dbReference type="PANTHER" id="PTHR23513">
    <property type="entry name" value="INTEGRAL MEMBRANE EFFLUX PROTEIN-RELATED"/>
    <property type="match status" value="1"/>
</dbReference>
<evidence type="ECO:0000256" key="6">
    <source>
        <dbReference type="SAM" id="Phobius"/>
    </source>
</evidence>
<evidence type="ECO:0000256" key="4">
    <source>
        <dbReference type="ARBA" id="ARBA00022989"/>
    </source>
</evidence>
<feature type="transmembrane region" description="Helical" evidence="6">
    <location>
        <begin position="165"/>
        <end position="185"/>
    </location>
</feature>
<dbReference type="PANTHER" id="PTHR23513:SF6">
    <property type="entry name" value="MAJOR FACILITATOR SUPERFAMILY ASSOCIATED DOMAIN-CONTAINING PROTEIN"/>
    <property type="match status" value="1"/>
</dbReference>
<feature type="transmembrane region" description="Helical" evidence="6">
    <location>
        <begin position="71"/>
        <end position="90"/>
    </location>
</feature>
<feature type="transmembrane region" description="Helical" evidence="6">
    <location>
        <begin position="7"/>
        <end position="33"/>
    </location>
</feature>
<feature type="transmembrane region" description="Helical" evidence="6">
    <location>
        <begin position="39"/>
        <end position="59"/>
    </location>
</feature>
<evidence type="ECO:0000256" key="1">
    <source>
        <dbReference type="ARBA" id="ARBA00004651"/>
    </source>
</evidence>
<keyword evidence="4 6" id="KW-1133">Transmembrane helix</keyword>
<comment type="subcellular location">
    <subcellularLocation>
        <location evidence="1">Cell membrane</location>
        <topology evidence="1">Multi-pass membrane protein</topology>
    </subcellularLocation>
</comment>
<organism evidence="7 8">
    <name type="scientific">Acinetobacter boissieri</name>
    <dbReference type="NCBI Taxonomy" id="1219383"/>
    <lineage>
        <taxon>Bacteria</taxon>
        <taxon>Pseudomonadati</taxon>
        <taxon>Pseudomonadota</taxon>
        <taxon>Gammaproteobacteria</taxon>
        <taxon>Moraxellales</taxon>
        <taxon>Moraxellaceae</taxon>
        <taxon>Acinetobacter</taxon>
    </lineage>
</organism>
<keyword evidence="3 6" id="KW-0812">Transmembrane</keyword>
<dbReference type="InterPro" id="IPR011701">
    <property type="entry name" value="MFS"/>
</dbReference>
<keyword evidence="8" id="KW-1185">Reference proteome</keyword>
<name>A0A1G6GTG4_9GAMM</name>
<dbReference type="SUPFAM" id="SSF103473">
    <property type="entry name" value="MFS general substrate transporter"/>
    <property type="match status" value="1"/>
</dbReference>
<feature type="transmembrane region" description="Helical" evidence="6">
    <location>
        <begin position="377"/>
        <end position="397"/>
    </location>
</feature>
<dbReference type="AlphaFoldDB" id="A0A1G6GTG4"/>
<gene>
    <name evidence="7" type="ORF">SAMN05421733_102192</name>
</gene>
<feature type="transmembrane region" description="Helical" evidence="6">
    <location>
        <begin position="142"/>
        <end position="159"/>
    </location>
</feature>
<evidence type="ECO:0000256" key="2">
    <source>
        <dbReference type="ARBA" id="ARBA00022475"/>
    </source>
</evidence>
<keyword evidence="2" id="KW-1003">Cell membrane</keyword>
<feature type="transmembrane region" description="Helical" evidence="6">
    <location>
        <begin position="227"/>
        <end position="249"/>
    </location>
</feature>
<evidence type="ECO:0000256" key="3">
    <source>
        <dbReference type="ARBA" id="ARBA00022692"/>
    </source>
</evidence>
<evidence type="ECO:0000313" key="8">
    <source>
        <dbReference type="Proteomes" id="UP000242501"/>
    </source>
</evidence>
<keyword evidence="5 6" id="KW-0472">Membrane</keyword>
<evidence type="ECO:0000313" key="7">
    <source>
        <dbReference type="EMBL" id="SDB85211.1"/>
    </source>
</evidence>
<dbReference type="RefSeq" id="WP_092746880.1">
    <property type="nucleotide sequence ID" value="NZ_FMYL01000002.1"/>
</dbReference>
<reference evidence="8" key="1">
    <citation type="submission" date="2016-09" db="EMBL/GenBank/DDBJ databases">
        <authorList>
            <person name="Varghese N."/>
            <person name="Submissions S."/>
        </authorList>
    </citation>
    <scope>NUCLEOTIDE SEQUENCE [LARGE SCALE GENOMIC DNA]</scope>
    <source>
        <strain evidence="8">ANC 4422</strain>
    </source>
</reference>
<evidence type="ECO:0000256" key="5">
    <source>
        <dbReference type="ARBA" id="ARBA00023136"/>
    </source>
</evidence>
<dbReference type="Gene3D" id="1.20.1250.20">
    <property type="entry name" value="MFS general substrate transporter like domains"/>
    <property type="match status" value="1"/>
</dbReference>
<feature type="transmembrane region" description="Helical" evidence="6">
    <location>
        <begin position="255"/>
        <end position="277"/>
    </location>
</feature>
<dbReference type="Pfam" id="PF07690">
    <property type="entry name" value="MFS_1"/>
    <property type="match status" value="1"/>
</dbReference>
<dbReference type="CDD" id="cd06173">
    <property type="entry name" value="MFS_MefA_like"/>
    <property type="match status" value="1"/>
</dbReference>
<accession>A0A1G6GTG4</accession>
<dbReference type="GO" id="GO:0022857">
    <property type="term" value="F:transmembrane transporter activity"/>
    <property type="evidence" value="ECO:0007669"/>
    <property type="project" value="InterPro"/>
</dbReference>
<dbReference type="GO" id="GO:0005886">
    <property type="term" value="C:plasma membrane"/>
    <property type="evidence" value="ECO:0007669"/>
    <property type="project" value="UniProtKB-SubCell"/>
</dbReference>
<dbReference type="EMBL" id="FMYL01000002">
    <property type="protein sequence ID" value="SDB85211.1"/>
    <property type="molecule type" value="Genomic_DNA"/>
</dbReference>
<protein>
    <submittedName>
        <fullName evidence="7">Major Facilitator Superfamily protein</fullName>
    </submittedName>
</protein>
<feature type="transmembrane region" description="Helical" evidence="6">
    <location>
        <begin position="312"/>
        <end position="333"/>
    </location>
</feature>
<feature type="transmembrane region" description="Helical" evidence="6">
    <location>
        <begin position="96"/>
        <end position="114"/>
    </location>
</feature>
<feature type="transmembrane region" description="Helical" evidence="6">
    <location>
        <begin position="345"/>
        <end position="365"/>
    </location>
</feature>
<dbReference type="Proteomes" id="UP000242501">
    <property type="component" value="Unassembled WGS sequence"/>
</dbReference>
<feature type="transmembrane region" description="Helical" evidence="6">
    <location>
        <begin position="289"/>
        <end position="306"/>
    </location>
</feature>
<proteinExistence type="predicted"/>
<sequence>MRLSINLYIFLACEVLVSLASNCVRISISWYALKETNSIMIFSLLFTLSTFVEIYSTPILSPIADYFDKILIYRFCVFLNLIFIFALTVLSYHSNFHIYIFSIILISMSLVSSLRDTTGSSLIRILSNPEEITDAYSIRSSLKSTLSMVAPVFGAYLLATSGTSLVFIISFVLVLISLILSFKFLRIQLDDTNQIKGNFNKYIKNWFTDISNGIACVFLTKSERDMALTCVLLNAGLFPFFTATLVIWVNTNFNANPLFISYIESAFCFGILMGSLFLNKIMINTFGKFNTIIIGVILLGGCFIFSSLSNNIYLNILYFVMGGFGFIIFNINICVLRSLATPKNYLSRMIAGVAFLSSFLNPFSIQFMGWVTVNFNVQTSIFITGVLILSSSIFLFYNKTAQYLLGQPPENIVEIYKDIYPTAFKN</sequence>
<dbReference type="OrthoDB" id="7012429at2"/>